<dbReference type="InterPro" id="IPR036691">
    <property type="entry name" value="Endo/exonu/phosph_ase_sf"/>
</dbReference>
<evidence type="ECO:0000259" key="1">
    <source>
        <dbReference type="Pfam" id="PF03372"/>
    </source>
</evidence>
<dbReference type="SUPFAM" id="SSF56219">
    <property type="entry name" value="DNase I-like"/>
    <property type="match status" value="1"/>
</dbReference>
<protein>
    <submittedName>
        <fullName evidence="2">Endonuclease/exonuclease/phosphatase</fullName>
    </submittedName>
</protein>
<dbReference type="EMBL" id="JACGCI010000083">
    <property type="protein sequence ID" value="KAF6747266.1"/>
    <property type="molecule type" value="Genomic_DNA"/>
</dbReference>
<accession>A0A8H6HIY9</accession>
<keyword evidence="2" id="KW-0378">Hydrolase</keyword>
<dbReference type="Gene3D" id="3.60.10.10">
    <property type="entry name" value="Endonuclease/exonuclease/phosphatase"/>
    <property type="match status" value="1"/>
</dbReference>
<proteinExistence type="predicted"/>
<gene>
    <name evidence="2" type="ORF">DFP72DRAFT_992594</name>
</gene>
<keyword evidence="2" id="KW-0540">Nuclease</keyword>
<name>A0A8H6HIY9_9AGAR</name>
<dbReference type="GO" id="GO:0004527">
    <property type="term" value="F:exonuclease activity"/>
    <property type="evidence" value="ECO:0007669"/>
    <property type="project" value="UniProtKB-KW"/>
</dbReference>
<evidence type="ECO:0000313" key="2">
    <source>
        <dbReference type="EMBL" id="KAF6747266.1"/>
    </source>
</evidence>
<reference evidence="2 3" key="1">
    <citation type="submission" date="2020-07" db="EMBL/GenBank/DDBJ databases">
        <title>Comparative genomics of pyrophilous fungi reveals a link between fire events and developmental genes.</title>
        <authorList>
            <consortium name="DOE Joint Genome Institute"/>
            <person name="Steindorff A.S."/>
            <person name="Carver A."/>
            <person name="Calhoun S."/>
            <person name="Stillman K."/>
            <person name="Liu H."/>
            <person name="Lipzen A."/>
            <person name="Pangilinan J."/>
            <person name="Labutti K."/>
            <person name="Bruns T.D."/>
            <person name="Grigoriev I.V."/>
        </authorList>
    </citation>
    <scope>NUCLEOTIDE SEQUENCE [LARGE SCALE GENOMIC DNA]</scope>
    <source>
        <strain evidence="2 3">CBS 144469</strain>
    </source>
</reference>
<dbReference type="Pfam" id="PF03372">
    <property type="entry name" value="Exo_endo_phos"/>
    <property type="match status" value="1"/>
</dbReference>
<dbReference type="GO" id="GO:0004519">
    <property type="term" value="F:endonuclease activity"/>
    <property type="evidence" value="ECO:0007669"/>
    <property type="project" value="UniProtKB-KW"/>
</dbReference>
<keyword evidence="2" id="KW-0255">Endonuclease</keyword>
<dbReference type="Proteomes" id="UP000521943">
    <property type="component" value="Unassembled WGS sequence"/>
</dbReference>
<dbReference type="InterPro" id="IPR005135">
    <property type="entry name" value="Endo/exonuclease/phosphatase"/>
</dbReference>
<keyword evidence="2" id="KW-0269">Exonuclease</keyword>
<sequence>MRDGRIGLLALQETHLDVGGDDTLNDRFRRLLIHNSPHPDSPTSKAGVAIVINKYTMNWEKSSCDDIIPGRAVLCTLPKKNGEMLHILAVYAPSGNSEENPGDDPDNPLQWLPHVDVLLGDLNIVESALDRIPAKTDDASAARALTAFRERFCLVDGWRLENPSTISYTFRTSKRGTANSRSRIDRIYVTAGLLDSTREWCISTPIIPTDHKMISMMLAPPDTRLLDYLKSRGSTLRKDLDALASTDRSEASNPQVLWAAFKADILAFASKLMKTKASRADRLTEILRRSTMHSTPYTMPAPTA</sequence>
<organism evidence="2 3">
    <name type="scientific">Ephemerocybe angulata</name>
    <dbReference type="NCBI Taxonomy" id="980116"/>
    <lineage>
        <taxon>Eukaryota</taxon>
        <taxon>Fungi</taxon>
        <taxon>Dikarya</taxon>
        <taxon>Basidiomycota</taxon>
        <taxon>Agaricomycotina</taxon>
        <taxon>Agaricomycetes</taxon>
        <taxon>Agaricomycetidae</taxon>
        <taxon>Agaricales</taxon>
        <taxon>Agaricineae</taxon>
        <taxon>Psathyrellaceae</taxon>
        <taxon>Ephemerocybe</taxon>
    </lineage>
</organism>
<keyword evidence="3" id="KW-1185">Reference proteome</keyword>
<dbReference type="AlphaFoldDB" id="A0A8H6HIY9"/>
<comment type="caution">
    <text evidence="2">The sequence shown here is derived from an EMBL/GenBank/DDBJ whole genome shotgun (WGS) entry which is preliminary data.</text>
</comment>
<dbReference type="OrthoDB" id="3264871at2759"/>
<feature type="domain" description="Endonuclease/exonuclease/phosphatase" evidence="1">
    <location>
        <begin position="8"/>
        <end position="211"/>
    </location>
</feature>
<evidence type="ECO:0000313" key="3">
    <source>
        <dbReference type="Proteomes" id="UP000521943"/>
    </source>
</evidence>